<keyword evidence="1" id="KW-0472">Membrane</keyword>
<dbReference type="KEGG" id="dfa:DFA_05565"/>
<dbReference type="SUPFAM" id="SSF52047">
    <property type="entry name" value="RNI-like"/>
    <property type="match status" value="1"/>
</dbReference>
<keyword evidence="1" id="KW-1133">Transmembrane helix</keyword>
<keyword evidence="3" id="KW-1185">Reference proteome</keyword>
<evidence type="ECO:0000256" key="1">
    <source>
        <dbReference type="SAM" id="Phobius"/>
    </source>
</evidence>
<proteinExistence type="predicted"/>
<feature type="transmembrane region" description="Helical" evidence="1">
    <location>
        <begin position="12"/>
        <end position="29"/>
    </location>
</feature>
<evidence type="ECO:0000313" key="3">
    <source>
        <dbReference type="Proteomes" id="UP000007797"/>
    </source>
</evidence>
<dbReference type="GeneID" id="14875835"/>
<dbReference type="AlphaFoldDB" id="F4PLL1"/>
<reference evidence="3" key="1">
    <citation type="journal article" date="2011" name="Genome Res.">
        <title>Phylogeny-wide analysis of social amoeba genomes highlights ancient origins for complex intercellular communication.</title>
        <authorList>
            <person name="Heidel A.J."/>
            <person name="Lawal H.M."/>
            <person name="Felder M."/>
            <person name="Schilde C."/>
            <person name="Helps N.R."/>
            <person name="Tunggal B."/>
            <person name="Rivero F."/>
            <person name="John U."/>
            <person name="Schleicher M."/>
            <person name="Eichinger L."/>
            <person name="Platzer M."/>
            <person name="Noegel A.A."/>
            <person name="Schaap P."/>
            <person name="Gloeckner G."/>
        </authorList>
    </citation>
    <scope>NUCLEOTIDE SEQUENCE [LARGE SCALE GENOMIC DNA]</scope>
    <source>
        <strain evidence="3">SH3</strain>
    </source>
</reference>
<accession>F4PLL1</accession>
<gene>
    <name evidence="2" type="ORF">DFA_05565</name>
</gene>
<keyword evidence="1" id="KW-0812">Transmembrane</keyword>
<name>F4PLL1_CACFS</name>
<sequence length="373" mass="43871">MIIYSQDTNVYVLPIGIIEYIILMAYTYADYSNLLDKVLFRLFKSLLRSNLSMVSKRMFMLISSECTTLKFLIAYHRPSFVKQHLETNLNLYSDNLKNIRTSRKYVLNEIPTKLKHQMERVSFTHLKLKEFEHELQGFRNLKQIIFERCEFNLGDLLGCLSTLCPILEYLDMSDNPKVQCDSVCNISLQLSSSSYASLLYLFLPRKIDLGLLAYNDFPPSPSIKHLSFKYTNFFHIYHDNVIFQSRLTSSSLESIQIFSFKKKELQGFHQFVLINHSIKSFIIDVDLVEKVMQVLEHWQLEELVIGYDQFRSEIKLKWILSLLSKTSIKIITIQTKCLNTKLEPGENVPFFFFESSCDLLYGPTQYRYSFKRK</sequence>
<evidence type="ECO:0000313" key="2">
    <source>
        <dbReference type="EMBL" id="EGG23433.1"/>
    </source>
</evidence>
<protein>
    <submittedName>
        <fullName evidence="2">Uncharacterized protein</fullName>
    </submittedName>
</protein>
<organism evidence="2 3">
    <name type="scientific">Cavenderia fasciculata</name>
    <name type="common">Slime mold</name>
    <name type="synonym">Dictyostelium fasciculatum</name>
    <dbReference type="NCBI Taxonomy" id="261658"/>
    <lineage>
        <taxon>Eukaryota</taxon>
        <taxon>Amoebozoa</taxon>
        <taxon>Evosea</taxon>
        <taxon>Eumycetozoa</taxon>
        <taxon>Dictyostelia</taxon>
        <taxon>Acytosteliales</taxon>
        <taxon>Cavenderiaceae</taxon>
        <taxon>Cavenderia</taxon>
    </lineage>
</organism>
<dbReference type="Proteomes" id="UP000007797">
    <property type="component" value="Unassembled WGS sequence"/>
</dbReference>
<dbReference type="RefSeq" id="XP_004361284.1">
    <property type="nucleotide sequence ID" value="XM_004361227.1"/>
</dbReference>
<dbReference type="EMBL" id="GL883008">
    <property type="protein sequence ID" value="EGG23433.1"/>
    <property type="molecule type" value="Genomic_DNA"/>
</dbReference>